<gene>
    <name evidence="1" type="ORF">KJP28_09985</name>
</gene>
<dbReference type="Proteomes" id="UP000756530">
    <property type="component" value="Unassembled WGS sequence"/>
</dbReference>
<organism evidence="1 2">
    <name type="scientific">Maritimibacter dapengensis</name>
    <dbReference type="NCBI Taxonomy" id="2836868"/>
    <lineage>
        <taxon>Bacteria</taxon>
        <taxon>Pseudomonadati</taxon>
        <taxon>Pseudomonadota</taxon>
        <taxon>Alphaproteobacteria</taxon>
        <taxon>Rhodobacterales</taxon>
        <taxon>Roseobacteraceae</taxon>
        <taxon>Maritimibacter</taxon>
    </lineage>
</organism>
<keyword evidence="2" id="KW-1185">Reference proteome</keyword>
<reference evidence="1 2" key="1">
    <citation type="submission" date="2021-05" db="EMBL/GenBank/DDBJ databases">
        <title>Culturable bacteria isolated from Daya Bay.</title>
        <authorList>
            <person name="Zheng W."/>
            <person name="Yu S."/>
            <person name="Huang Y."/>
        </authorList>
    </citation>
    <scope>NUCLEOTIDE SEQUENCE [LARGE SCALE GENOMIC DNA]</scope>
    <source>
        <strain evidence="1 2">DP4N28-5</strain>
    </source>
</reference>
<comment type="caution">
    <text evidence="1">The sequence shown here is derived from an EMBL/GenBank/DDBJ whole genome shotgun (WGS) entry which is preliminary data.</text>
</comment>
<evidence type="ECO:0000313" key="2">
    <source>
        <dbReference type="Proteomes" id="UP000756530"/>
    </source>
</evidence>
<proteinExistence type="predicted"/>
<accession>A0ABS6T1Y3</accession>
<evidence type="ECO:0008006" key="3">
    <source>
        <dbReference type="Google" id="ProtNLM"/>
    </source>
</evidence>
<sequence length="136" mass="15168">MTIHLHRVEGTEATLVRCENVVTFDDMVMRVNEFVQDVARTGHNTVVVDLTPTIDIDLSFRDVQDFIPYMRLALSDRDRSFRFELAAPPGTKSALARVFQLLSQGLPKIDVNVHRRLADAIEASGLGDDMADLAAN</sequence>
<protein>
    <recommendedName>
        <fullName evidence="3">STAS domain-containing protein</fullName>
    </recommendedName>
</protein>
<dbReference type="RefSeq" id="WP_218392400.1">
    <property type="nucleotide sequence ID" value="NZ_JAHUZE010000002.1"/>
</dbReference>
<dbReference type="EMBL" id="JAHUZE010000002">
    <property type="protein sequence ID" value="MBV7379258.1"/>
    <property type="molecule type" value="Genomic_DNA"/>
</dbReference>
<name>A0ABS6T1Y3_9RHOB</name>
<evidence type="ECO:0000313" key="1">
    <source>
        <dbReference type="EMBL" id="MBV7379258.1"/>
    </source>
</evidence>